<sequence length="318" mass="33900">MKIIHKIIPSILATALITGHAHAATVGIGSTPQGSVAYSSASAIARVVSENSDHRMRVVPQGGPETTIPMVNDGAMEFSVSNAVDAIYAVRGQEIFEGREYSNMKVVAALFPLNVGFFVHESSDIQNIADLAGKRVPTGFGRQQGLLMMSRAMLATEQLSEDDINGVFTPSGTRAIQDFIAGRTDAAVFSVGSGAVAEANASVGGIRFLSLSDTPEELEAIRGVTPGAFIATLSPAPNLPGIIDETNVWMTPFVLLASDNTPDDLVYEVTRLIHDHAESLASAAAVFKSFDPMNMMVELEDIEYHSGALKFYEEIEEP</sequence>
<keyword evidence="3" id="KW-1185">Reference proteome</keyword>
<evidence type="ECO:0000256" key="1">
    <source>
        <dbReference type="SAM" id="SignalP"/>
    </source>
</evidence>
<dbReference type="PANTHER" id="PTHR42941">
    <property type="entry name" value="SLL1037 PROTEIN"/>
    <property type="match status" value="1"/>
</dbReference>
<dbReference type="EMBL" id="JASCQO010000017">
    <property type="protein sequence ID" value="MDI5932779.1"/>
    <property type="molecule type" value="Genomic_DNA"/>
</dbReference>
<dbReference type="InterPro" id="IPR011852">
    <property type="entry name" value="TRAP_TAXI"/>
</dbReference>
<keyword evidence="1" id="KW-0732">Signal</keyword>
<evidence type="ECO:0000313" key="2">
    <source>
        <dbReference type="EMBL" id="MDI5932779.1"/>
    </source>
</evidence>
<dbReference type="NCBIfam" id="TIGR02122">
    <property type="entry name" value="TRAP_TAXI"/>
    <property type="match status" value="1"/>
</dbReference>
<proteinExistence type="predicted"/>
<dbReference type="PANTHER" id="PTHR42941:SF1">
    <property type="entry name" value="SLL1037 PROTEIN"/>
    <property type="match status" value="1"/>
</dbReference>
<feature type="signal peptide" evidence="1">
    <location>
        <begin position="1"/>
        <end position="23"/>
    </location>
</feature>
<reference evidence="2 3" key="1">
    <citation type="submission" date="2023-04" db="EMBL/GenBank/DDBJ databases">
        <title>Halomonas strains isolated from rhizosphere soil.</title>
        <authorList>
            <person name="Xu L."/>
            <person name="Sun J.-Q."/>
        </authorList>
    </citation>
    <scope>NUCLEOTIDE SEQUENCE [LARGE SCALE GENOMIC DNA]</scope>
    <source>
        <strain evidence="2 3">LN1S58</strain>
    </source>
</reference>
<protein>
    <submittedName>
        <fullName evidence="2">TAXI family TRAP transporter solute-binding subunit</fullName>
    </submittedName>
</protein>
<dbReference type="SUPFAM" id="SSF53850">
    <property type="entry name" value="Periplasmic binding protein-like II"/>
    <property type="match status" value="1"/>
</dbReference>
<name>A0ABT6VGQ4_9GAMM</name>
<dbReference type="Proteomes" id="UP001244242">
    <property type="component" value="Unassembled WGS sequence"/>
</dbReference>
<dbReference type="RefSeq" id="WP_282720314.1">
    <property type="nucleotide sequence ID" value="NZ_JASCQO010000017.1"/>
</dbReference>
<dbReference type="Pfam" id="PF16868">
    <property type="entry name" value="NMT1_3"/>
    <property type="match status" value="1"/>
</dbReference>
<organism evidence="2 3">
    <name type="scientific">Halomonas kalidii</name>
    <dbReference type="NCBI Taxonomy" id="3043293"/>
    <lineage>
        <taxon>Bacteria</taxon>
        <taxon>Pseudomonadati</taxon>
        <taxon>Pseudomonadota</taxon>
        <taxon>Gammaproteobacteria</taxon>
        <taxon>Oceanospirillales</taxon>
        <taxon>Halomonadaceae</taxon>
        <taxon>Halomonas</taxon>
    </lineage>
</organism>
<accession>A0ABT6VGQ4</accession>
<gene>
    <name evidence="2" type="ORF">QLQ84_03170</name>
</gene>
<feature type="chain" id="PRO_5045722695" evidence="1">
    <location>
        <begin position="24"/>
        <end position="318"/>
    </location>
</feature>
<comment type="caution">
    <text evidence="2">The sequence shown here is derived from an EMBL/GenBank/DDBJ whole genome shotgun (WGS) entry which is preliminary data.</text>
</comment>
<dbReference type="Gene3D" id="3.40.190.10">
    <property type="entry name" value="Periplasmic binding protein-like II"/>
    <property type="match status" value="2"/>
</dbReference>
<evidence type="ECO:0000313" key="3">
    <source>
        <dbReference type="Proteomes" id="UP001244242"/>
    </source>
</evidence>